<feature type="chain" id="PRO_5020662468" evidence="2">
    <location>
        <begin position="16"/>
        <end position="238"/>
    </location>
</feature>
<feature type="compositionally biased region" description="Basic and acidic residues" evidence="1">
    <location>
        <begin position="110"/>
        <end position="120"/>
    </location>
</feature>
<evidence type="ECO:0000256" key="2">
    <source>
        <dbReference type="SAM" id="SignalP"/>
    </source>
</evidence>
<gene>
    <name evidence="3" type="ORF">ROZALSC1DRAFT_29405</name>
</gene>
<feature type="region of interest" description="Disordered" evidence="1">
    <location>
        <begin position="219"/>
        <end position="238"/>
    </location>
</feature>
<feature type="signal peptide" evidence="2">
    <location>
        <begin position="1"/>
        <end position="15"/>
    </location>
</feature>
<proteinExistence type="predicted"/>
<protein>
    <submittedName>
        <fullName evidence="3">Uncharacterized protein</fullName>
    </submittedName>
</protein>
<dbReference type="EMBL" id="ML005331">
    <property type="protein sequence ID" value="RKP18937.1"/>
    <property type="molecule type" value="Genomic_DNA"/>
</dbReference>
<evidence type="ECO:0000313" key="3">
    <source>
        <dbReference type="EMBL" id="RKP18937.1"/>
    </source>
</evidence>
<organism evidence="3 4">
    <name type="scientific">Rozella allomycis (strain CSF55)</name>
    <dbReference type="NCBI Taxonomy" id="988480"/>
    <lineage>
        <taxon>Eukaryota</taxon>
        <taxon>Fungi</taxon>
        <taxon>Fungi incertae sedis</taxon>
        <taxon>Cryptomycota</taxon>
        <taxon>Cryptomycota incertae sedis</taxon>
        <taxon>Rozella</taxon>
    </lineage>
</organism>
<reference evidence="4" key="1">
    <citation type="journal article" date="2018" name="Nat. Microbiol.">
        <title>Leveraging single-cell genomics to expand the fungal tree of life.</title>
        <authorList>
            <person name="Ahrendt S.R."/>
            <person name="Quandt C.A."/>
            <person name="Ciobanu D."/>
            <person name="Clum A."/>
            <person name="Salamov A."/>
            <person name="Andreopoulos B."/>
            <person name="Cheng J.F."/>
            <person name="Woyke T."/>
            <person name="Pelin A."/>
            <person name="Henrissat B."/>
            <person name="Reynolds N.K."/>
            <person name="Benny G.L."/>
            <person name="Smith M.E."/>
            <person name="James T.Y."/>
            <person name="Grigoriev I.V."/>
        </authorList>
    </citation>
    <scope>NUCLEOTIDE SEQUENCE [LARGE SCALE GENOMIC DNA]</scope>
    <source>
        <strain evidence="4">CSF55</strain>
    </source>
</reference>
<dbReference type="Proteomes" id="UP000281549">
    <property type="component" value="Unassembled WGS sequence"/>
</dbReference>
<sequence>MRVLLFLGITVLAAAIANKIKEYLTAHKQEHEAFDFEPDDDTNHKDHKKYEAESYKEDMENYSGDDDQSRDSIAVNGSSSDGGDDQQCVRKRQVDEVEDEGSYDQSSNSRNEEIPMHVDSDANNNIINATPTPVHASGSSDVHDTNSENPNSDSHIVANESESEKSKSIEASIYSENDSYMNMHVVDEDDHPAEDGYQEYVHHSASSNKEEEVSISTFTNDIDATSNSQSLSEILRHH</sequence>
<dbReference type="AlphaFoldDB" id="A0A4P9YHA5"/>
<evidence type="ECO:0000256" key="1">
    <source>
        <dbReference type="SAM" id="MobiDB-lite"/>
    </source>
</evidence>
<feature type="compositionally biased region" description="Polar residues" evidence="1">
    <location>
        <begin position="219"/>
        <end position="232"/>
    </location>
</feature>
<feature type="region of interest" description="Disordered" evidence="1">
    <location>
        <begin position="34"/>
        <end position="167"/>
    </location>
</feature>
<evidence type="ECO:0000313" key="4">
    <source>
        <dbReference type="Proteomes" id="UP000281549"/>
    </source>
</evidence>
<accession>A0A4P9YHA5</accession>
<feature type="compositionally biased region" description="Polar residues" evidence="1">
    <location>
        <begin position="121"/>
        <end position="131"/>
    </location>
</feature>
<name>A0A4P9YHA5_ROZAC</name>
<feature type="compositionally biased region" description="Basic and acidic residues" evidence="1">
    <location>
        <begin position="41"/>
        <end position="59"/>
    </location>
</feature>
<keyword evidence="2" id="KW-0732">Signal</keyword>